<dbReference type="InterPro" id="IPR012310">
    <property type="entry name" value="DNA_ligase_ATP-dep_cent"/>
</dbReference>
<evidence type="ECO:0000313" key="23">
    <source>
        <dbReference type="EMBL" id="MFC3228559.1"/>
    </source>
</evidence>
<dbReference type="RefSeq" id="WP_379901796.1">
    <property type="nucleotide sequence ID" value="NZ_JBHRTR010000028.1"/>
</dbReference>
<dbReference type="NCBIfam" id="NF004628">
    <property type="entry name" value="PRK05972.1"/>
    <property type="match status" value="1"/>
</dbReference>
<dbReference type="EMBL" id="JBHRTR010000028">
    <property type="protein sequence ID" value="MFC3228559.1"/>
    <property type="molecule type" value="Genomic_DNA"/>
</dbReference>
<evidence type="ECO:0000256" key="16">
    <source>
        <dbReference type="ARBA" id="ARBA00023204"/>
    </source>
</evidence>
<keyword evidence="12" id="KW-0067">ATP-binding</keyword>
<dbReference type="SUPFAM" id="SSF50249">
    <property type="entry name" value="Nucleic acid-binding proteins"/>
    <property type="match status" value="1"/>
</dbReference>
<dbReference type="Pfam" id="PF23855">
    <property type="entry name" value="DUF7218"/>
    <property type="match status" value="1"/>
</dbReference>
<feature type="region of interest" description="Disordered" evidence="21">
    <location>
        <begin position="204"/>
        <end position="232"/>
    </location>
</feature>
<dbReference type="InterPro" id="IPR012340">
    <property type="entry name" value="NA-bd_OB-fold"/>
</dbReference>
<evidence type="ECO:0000256" key="11">
    <source>
        <dbReference type="ARBA" id="ARBA00022839"/>
    </source>
</evidence>
<evidence type="ECO:0000256" key="1">
    <source>
        <dbReference type="ARBA" id="ARBA00001936"/>
    </source>
</evidence>
<evidence type="ECO:0000256" key="17">
    <source>
        <dbReference type="ARBA" id="ARBA00023211"/>
    </source>
</evidence>
<name>A0ABV7L1W8_9PROT</name>
<feature type="compositionally biased region" description="Basic and acidic residues" evidence="21">
    <location>
        <begin position="913"/>
        <end position="938"/>
    </location>
</feature>
<keyword evidence="5" id="KW-0548">Nucleotidyltransferase</keyword>
<dbReference type="Proteomes" id="UP001595528">
    <property type="component" value="Unassembled WGS sequence"/>
</dbReference>
<dbReference type="CDD" id="cd04862">
    <property type="entry name" value="PaeLigD_Pol_like"/>
    <property type="match status" value="1"/>
</dbReference>
<dbReference type="GO" id="GO:0003910">
    <property type="term" value="F:DNA ligase (ATP) activity"/>
    <property type="evidence" value="ECO:0007669"/>
    <property type="project" value="UniProtKB-EC"/>
</dbReference>
<keyword evidence="11" id="KW-0269">Exonuclease</keyword>
<feature type="compositionally biased region" description="Low complexity" evidence="21">
    <location>
        <begin position="216"/>
        <end position="229"/>
    </location>
</feature>
<dbReference type="Gene3D" id="3.30.1490.70">
    <property type="match status" value="1"/>
</dbReference>
<dbReference type="InterPro" id="IPR055642">
    <property type="entry name" value="DUF7218"/>
</dbReference>
<evidence type="ECO:0000256" key="21">
    <source>
        <dbReference type="SAM" id="MobiDB-lite"/>
    </source>
</evidence>
<evidence type="ECO:0000256" key="4">
    <source>
        <dbReference type="ARBA" id="ARBA00022679"/>
    </source>
</evidence>
<dbReference type="PANTHER" id="PTHR42705">
    <property type="entry name" value="BIFUNCTIONAL NON-HOMOLOGOUS END JOINING PROTEIN LIGD"/>
    <property type="match status" value="1"/>
</dbReference>
<keyword evidence="6" id="KW-0540">Nuclease</keyword>
<dbReference type="NCBIfam" id="TIGR02779">
    <property type="entry name" value="NHEJ_ligase_lig"/>
    <property type="match status" value="1"/>
</dbReference>
<dbReference type="InterPro" id="IPR014146">
    <property type="entry name" value="LigD_ligase_dom"/>
</dbReference>
<evidence type="ECO:0000259" key="22">
    <source>
        <dbReference type="PROSITE" id="PS50160"/>
    </source>
</evidence>
<dbReference type="InterPro" id="IPR012309">
    <property type="entry name" value="DNA_ligase_ATP-dep_C"/>
</dbReference>
<dbReference type="InterPro" id="IPR014144">
    <property type="entry name" value="LigD_PE_domain"/>
</dbReference>
<evidence type="ECO:0000256" key="8">
    <source>
        <dbReference type="ARBA" id="ARBA00022741"/>
    </source>
</evidence>
<evidence type="ECO:0000256" key="5">
    <source>
        <dbReference type="ARBA" id="ARBA00022695"/>
    </source>
</evidence>
<evidence type="ECO:0000256" key="7">
    <source>
        <dbReference type="ARBA" id="ARBA00022723"/>
    </source>
</evidence>
<keyword evidence="9" id="KW-0227">DNA damage</keyword>
<comment type="cofactor">
    <cofactor evidence="1">
        <name>Mn(2+)</name>
        <dbReference type="ChEBI" id="CHEBI:29035"/>
    </cofactor>
</comment>
<evidence type="ECO:0000256" key="18">
    <source>
        <dbReference type="ARBA" id="ARBA00023268"/>
    </source>
</evidence>
<evidence type="ECO:0000256" key="2">
    <source>
        <dbReference type="ARBA" id="ARBA00012727"/>
    </source>
</evidence>
<keyword evidence="18" id="KW-0511">Multifunctional enzyme</keyword>
<dbReference type="CDD" id="cd07971">
    <property type="entry name" value="OBF_DNA_ligase_LigD"/>
    <property type="match status" value="1"/>
</dbReference>
<evidence type="ECO:0000256" key="19">
    <source>
        <dbReference type="ARBA" id="ARBA00029943"/>
    </source>
</evidence>
<dbReference type="Pfam" id="PF21686">
    <property type="entry name" value="LigD_Prim-Pol"/>
    <property type="match status" value="1"/>
</dbReference>
<dbReference type="NCBIfam" id="TIGR02776">
    <property type="entry name" value="NHEJ_ligase_prk"/>
    <property type="match status" value="1"/>
</dbReference>
<dbReference type="Gene3D" id="2.40.50.140">
    <property type="entry name" value="Nucleic acid-binding proteins"/>
    <property type="match status" value="1"/>
</dbReference>
<evidence type="ECO:0000256" key="6">
    <source>
        <dbReference type="ARBA" id="ARBA00022722"/>
    </source>
</evidence>
<keyword evidence="24" id="KW-1185">Reference proteome</keyword>
<keyword evidence="3 23" id="KW-0436">Ligase</keyword>
<evidence type="ECO:0000256" key="3">
    <source>
        <dbReference type="ARBA" id="ARBA00022598"/>
    </source>
</evidence>
<keyword evidence="4" id="KW-0808">Transferase</keyword>
<keyword evidence="10" id="KW-0378">Hydrolase</keyword>
<feature type="region of interest" description="Disordered" evidence="21">
    <location>
        <begin position="882"/>
        <end position="946"/>
    </location>
</feature>
<dbReference type="PROSITE" id="PS50160">
    <property type="entry name" value="DNA_LIGASE_A3"/>
    <property type="match status" value="1"/>
</dbReference>
<evidence type="ECO:0000256" key="12">
    <source>
        <dbReference type="ARBA" id="ARBA00022840"/>
    </source>
</evidence>
<evidence type="ECO:0000256" key="9">
    <source>
        <dbReference type="ARBA" id="ARBA00022763"/>
    </source>
</evidence>
<gene>
    <name evidence="23" type="primary">ligD</name>
    <name evidence="23" type="ORF">ACFOGJ_15040</name>
</gene>
<keyword evidence="17" id="KW-0464">Manganese</keyword>
<dbReference type="Pfam" id="PF13298">
    <property type="entry name" value="LigD_N"/>
    <property type="match status" value="1"/>
</dbReference>
<keyword evidence="13" id="KW-0239">DNA-directed DNA polymerase</keyword>
<keyword evidence="15" id="KW-0233">DNA recombination</keyword>
<protein>
    <recommendedName>
        <fullName evidence="2">DNA ligase (ATP)</fullName>
        <ecNumber evidence="2">6.5.1.1</ecNumber>
    </recommendedName>
    <alternativeName>
        <fullName evidence="19">NHEJ DNA polymerase</fullName>
    </alternativeName>
</protein>
<dbReference type="Gene3D" id="3.30.470.30">
    <property type="entry name" value="DNA ligase/mRNA capping enzyme"/>
    <property type="match status" value="1"/>
</dbReference>
<dbReference type="PANTHER" id="PTHR42705:SF2">
    <property type="entry name" value="BIFUNCTIONAL NON-HOMOLOGOUS END JOINING PROTEIN LIGD"/>
    <property type="match status" value="1"/>
</dbReference>
<accession>A0ABV7L1W8</accession>
<dbReference type="Pfam" id="PF01068">
    <property type="entry name" value="DNA_ligase_A_M"/>
    <property type="match status" value="1"/>
</dbReference>
<evidence type="ECO:0000256" key="13">
    <source>
        <dbReference type="ARBA" id="ARBA00022932"/>
    </source>
</evidence>
<comment type="catalytic activity">
    <reaction evidence="20">
        <text>ATP + (deoxyribonucleotide)n-3'-hydroxyl + 5'-phospho-(deoxyribonucleotide)m = (deoxyribonucleotide)n+m + AMP + diphosphate.</text>
        <dbReference type="EC" id="6.5.1.1"/>
    </reaction>
</comment>
<evidence type="ECO:0000313" key="24">
    <source>
        <dbReference type="Proteomes" id="UP001595528"/>
    </source>
</evidence>
<proteinExistence type="predicted"/>
<evidence type="ECO:0000256" key="14">
    <source>
        <dbReference type="ARBA" id="ARBA00023125"/>
    </source>
</evidence>
<dbReference type="NCBIfam" id="TIGR02778">
    <property type="entry name" value="ligD_pol"/>
    <property type="match status" value="1"/>
</dbReference>
<dbReference type="InterPro" id="IPR014145">
    <property type="entry name" value="LigD_pol_dom"/>
</dbReference>
<reference evidence="24" key="1">
    <citation type="journal article" date="2019" name="Int. J. Syst. Evol. Microbiol.">
        <title>The Global Catalogue of Microorganisms (GCM) 10K type strain sequencing project: providing services to taxonomists for standard genome sequencing and annotation.</title>
        <authorList>
            <consortium name="The Broad Institute Genomics Platform"/>
            <consortium name="The Broad Institute Genome Sequencing Center for Infectious Disease"/>
            <person name="Wu L."/>
            <person name="Ma J."/>
        </authorList>
    </citation>
    <scope>NUCLEOTIDE SEQUENCE [LARGE SCALE GENOMIC DNA]</scope>
    <source>
        <strain evidence="24">KCTC 42964</strain>
    </source>
</reference>
<dbReference type="EC" id="6.5.1.1" evidence="2"/>
<feature type="compositionally biased region" description="Basic and acidic residues" evidence="21">
    <location>
        <begin position="12"/>
        <end position="23"/>
    </location>
</feature>
<feature type="region of interest" description="Disordered" evidence="21">
    <location>
        <begin position="1"/>
        <end position="39"/>
    </location>
</feature>
<comment type="caution">
    <text evidence="23">The sequence shown here is derived from an EMBL/GenBank/DDBJ whole genome shotgun (WGS) entry which is preliminary data.</text>
</comment>
<dbReference type="CDD" id="cd07906">
    <property type="entry name" value="Adenylation_DNA_ligase_LigD_LigC"/>
    <property type="match status" value="1"/>
</dbReference>
<dbReference type="InterPro" id="IPR052171">
    <property type="entry name" value="NHEJ_LigD"/>
</dbReference>
<dbReference type="Gene3D" id="3.90.920.10">
    <property type="entry name" value="DNA primase, PRIM domain"/>
    <property type="match status" value="1"/>
</dbReference>
<sequence>MATRQPGSALDEYNRRRDFRRTAEPAGKAGKRRAGRRNGGAYLIQKHDASRLHYDFRLELDGVLKSWAVTRGPSLDPKEKRLAVRTEDHPLAYGDFEGVIPEGEYGGGTVMLWDRGTWESKEDPAEGLKKGKLSFHLHGERLTGDWALVRMRGKKKEKRENWLLVKERDDAADASGGLLKRHTDSVASGRTMAQIAKGGAVLGAAEERSAKRRGKAASAAKSSASTGARGKARPTFVAPQLATLVDAAPQGGDWLHEIKWDGYRIQAILDGGRVRLMTRNRKDWSGRFPAIRDLLQDLPATTAVIDGEVVALSGDGDAGDGMPRSDFAALQQAMESGAALCYVAFDLLHRDGADLRKAPLHERKAALRDLLGEGLAGKGAELRFCDHLAGEGPAVHAHACELGLEGIVSKRADRPYRSGRGRDWLKAKCARREEFVIAGFSPSDKKGRPFASLLLGTFEGGDLVYRGRVGTGFDGDTMTELAAKMRPLARKTAPFDDVPAAIARTAHWVTPKLVAQIAYTERTPDGLLRHPAFQGLREDKAAEEVHLDRSQTDETAAAGDGIALTHPDRVLFPEQGITKGDLAGYLAAVADHILPHLAHRPLSLVRCPQGRAKACFFQRHRMPGMPDAVHALPIVEKDGTKADYLYVEDAAGLRAMAQFGVLELHIWGAPAKDVEKPDRLVFDLDPDEGLGFAAVRAAARDMRDLLAALGLQSFPLLTGGKGVHVVVPLTPVRGWEEVKGFARGLSERLAQAAPDRFVAKASKQARKGRIFLDWLRNERGATAICPFSARARKGAPVAVPVSWDELARASSGGDYDMAKLRRRLGRLKADPWAGYFDCRQKITAAALKAVADPQTGGRKMAKDHGPQVKKDKLYEDLRDEGMSKEKAARIANAKANPKQQPSKRGGKAPPYEDWSKQDLYERAKELDVDGRSKMDKGALIKALRQR</sequence>
<evidence type="ECO:0000256" key="10">
    <source>
        <dbReference type="ARBA" id="ARBA00022801"/>
    </source>
</evidence>
<evidence type="ECO:0000256" key="15">
    <source>
        <dbReference type="ARBA" id="ARBA00023172"/>
    </source>
</evidence>
<dbReference type="Pfam" id="PF04679">
    <property type="entry name" value="DNA_ligase_A_C"/>
    <property type="match status" value="1"/>
</dbReference>
<keyword evidence="8" id="KW-0547">Nucleotide-binding</keyword>
<evidence type="ECO:0000256" key="20">
    <source>
        <dbReference type="ARBA" id="ARBA00034003"/>
    </source>
</evidence>
<keyword evidence="7" id="KW-0479">Metal-binding</keyword>
<dbReference type="SUPFAM" id="SSF56091">
    <property type="entry name" value="DNA ligase/mRNA capping enzyme, catalytic domain"/>
    <property type="match status" value="1"/>
</dbReference>
<dbReference type="InterPro" id="IPR033651">
    <property type="entry name" value="PaeLigD_Pol-like"/>
</dbReference>
<dbReference type="InterPro" id="IPR014143">
    <property type="entry name" value="NHEJ_ligase_prk"/>
</dbReference>
<keyword evidence="16" id="KW-0234">DNA repair</keyword>
<organism evidence="23 24">
    <name type="scientific">Marinibaculum pumilum</name>
    <dbReference type="NCBI Taxonomy" id="1766165"/>
    <lineage>
        <taxon>Bacteria</taxon>
        <taxon>Pseudomonadati</taxon>
        <taxon>Pseudomonadota</taxon>
        <taxon>Alphaproteobacteria</taxon>
        <taxon>Rhodospirillales</taxon>
        <taxon>Rhodospirillaceae</taxon>
        <taxon>Marinibaculum</taxon>
    </lineage>
</organism>
<keyword evidence="14" id="KW-0238">DNA-binding</keyword>
<feature type="domain" description="ATP-dependent DNA ligase family profile" evidence="22">
    <location>
        <begin position="333"/>
        <end position="470"/>
    </location>
</feature>
<dbReference type="NCBIfam" id="TIGR02777">
    <property type="entry name" value="LigD_PE_dom"/>
    <property type="match status" value="1"/>
</dbReference>